<accession>A0AAV4TB29</accession>
<keyword evidence="3" id="KW-1185">Reference proteome</keyword>
<dbReference type="EMBL" id="BPLQ01009245">
    <property type="protein sequence ID" value="GIY42651.1"/>
    <property type="molecule type" value="Genomic_DNA"/>
</dbReference>
<name>A0AAV4TB29_9ARAC</name>
<feature type="compositionally biased region" description="Basic and acidic residues" evidence="1">
    <location>
        <begin position="92"/>
        <end position="119"/>
    </location>
</feature>
<evidence type="ECO:0000313" key="3">
    <source>
        <dbReference type="Proteomes" id="UP001054837"/>
    </source>
</evidence>
<proteinExistence type="predicted"/>
<comment type="caution">
    <text evidence="2">The sequence shown here is derived from an EMBL/GenBank/DDBJ whole genome shotgun (WGS) entry which is preliminary data.</text>
</comment>
<dbReference type="AlphaFoldDB" id="A0AAV4TB29"/>
<gene>
    <name evidence="2" type="ORF">CDAR_6711</name>
</gene>
<organism evidence="2 3">
    <name type="scientific">Caerostris darwini</name>
    <dbReference type="NCBI Taxonomy" id="1538125"/>
    <lineage>
        <taxon>Eukaryota</taxon>
        <taxon>Metazoa</taxon>
        <taxon>Ecdysozoa</taxon>
        <taxon>Arthropoda</taxon>
        <taxon>Chelicerata</taxon>
        <taxon>Arachnida</taxon>
        <taxon>Araneae</taxon>
        <taxon>Araneomorphae</taxon>
        <taxon>Entelegynae</taxon>
        <taxon>Araneoidea</taxon>
        <taxon>Araneidae</taxon>
        <taxon>Caerostris</taxon>
    </lineage>
</organism>
<dbReference type="Proteomes" id="UP001054837">
    <property type="component" value="Unassembled WGS sequence"/>
</dbReference>
<protein>
    <submittedName>
        <fullName evidence="2">Uncharacterized protein</fullName>
    </submittedName>
</protein>
<sequence>MIYHSVTAKVLSTAKSIEDGTASCVIFHNQNRNVHDPLLRDNKSLPATLPLWAGRALYSLPNRRSRRPHDLSRALAATQPGALKRVGIGEDEPMKEPREPMKMDTPESKTHYTPEDPGF</sequence>
<feature type="region of interest" description="Disordered" evidence="1">
    <location>
        <begin position="81"/>
        <end position="119"/>
    </location>
</feature>
<reference evidence="2 3" key="1">
    <citation type="submission" date="2021-06" db="EMBL/GenBank/DDBJ databases">
        <title>Caerostris darwini draft genome.</title>
        <authorList>
            <person name="Kono N."/>
            <person name="Arakawa K."/>
        </authorList>
    </citation>
    <scope>NUCLEOTIDE SEQUENCE [LARGE SCALE GENOMIC DNA]</scope>
</reference>
<evidence type="ECO:0000256" key="1">
    <source>
        <dbReference type="SAM" id="MobiDB-lite"/>
    </source>
</evidence>
<evidence type="ECO:0000313" key="2">
    <source>
        <dbReference type="EMBL" id="GIY42651.1"/>
    </source>
</evidence>